<evidence type="ECO:0000259" key="3">
    <source>
        <dbReference type="Pfam" id="PF07992"/>
    </source>
</evidence>
<accession>A0A7G9Z340</accession>
<dbReference type="EC" id="1.18.1.2" evidence="4"/>
<keyword evidence="2 4" id="KW-0560">Oxidoreductase</keyword>
<keyword evidence="1" id="KW-0285">Flavoprotein</keyword>
<evidence type="ECO:0000256" key="1">
    <source>
        <dbReference type="ARBA" id="ARBA00022630"/>
    </source>
</evidence>
<evidence type="ECO:0000313" key="4">
    <source>
        <dbReference type="EMBL" id="QNO54674.1"/>
    </source>
</evidence>
<organism evidence="4">
    <name type="scientific">Candidatus Methanophaga sp. ANME-1 ERB7</name>
    <dbReference type="NCBI Taxonomy" id="2759913"/>
    <lineage>
        <taxon>Archaea</taxon>
        <taxon>Methanobacteriati</taxon>
        <taxon>Methanobacteriota</taxon>
        <taxon>Stenosarchaea group</taxon>
        <taxon>Methanomicrobia</taxon>
        <taxon>Candidatus Methanophagales</taxon>
        <taxon>Candidatus Methanophagaceae</taxon>
        <taxon>Candidatus Methanophaga</taxon>
    </lineage>
</organism>
<dbReference type="EMBL" id="MT631589">
    <property type="protein sequence ID" value="QNO54674.1"/>
    <property type="molecule type" value="Genomic_DNA"/>
</dbReference>
<dbReference type="AlphaFoldDB" id="A0A7G9Z340"/>
<dbReference type="Gene3D" id="3.50.50.60">
    <property type="entry name" value="FAD/NAD(P)-binding domain"/>
    <property type="match status" value="2"/>
</dbReference>
<name>A0A7G9Z340_9EURY</name>
<dbReference type="PANTHER" id="PTHR48105">
    <property type="entry name" value="THIOREDOXIN REDUCTASE 1-RELATED-RELATED"/>
    <property type="match status" value="1"/>
</dbReference>
<dbReference type="InterPro" id="IPR023753">
    <property type="entry name" value="FAD/NAD-binding_dom"/>
</dbReference>
<feature type="domain" description="FAD/NAD(P)-binding" evidence="3">
    <location>
        <begin position="42"/>
        <end position="82"/>
    </location>
</feature>
<reference evidence="4" key="1">
    <citation type="submission" date="2020-06" db="EMBL/GenBank/DDBJ databases">
        <title>Unique genomic features of the anaerobic methanotrophic archaea.</title>
        <authorList>
            <person name="Chadwick G.L."/>
            <person name="Skennerton C.T."/>
            <person name="Laso-Perez R."/>
            <person name="Leu A.O."/>
            <person name="Speth D.R."/>
            <person name="Yu H."/>
            <person name="Morgan-Lang C."/>
            <person name="Hatzenpichler R."/>
            <person name="Goudeau D."/>
            <person name="Malmstrom R."/>
            <person name="Brazelton W.J."/>
            <person name="Woyke T."/>
            <person name="Hallam S.J."/>
            <person name="Tyson G.W."/>
            <person name="Wegener G."/>
            <person name="Boetius A."/>
            <person name="Orphan V."/>
        </authorList>
    </citation>
    <scope>NUCLEOTIDE SEQUENCE</scope>
</reference>
<gene>
    <name evidence="4" type="ORF">MMBIEIEP_00022</name>
</gene>
<dbReference type="InterPro" id="IPR050097">
    <property type="entry name" value="Ferredoxin-NADP_redctase_2"/>
</dbReference>
<dbReference type="GO" id="GO:0004324">
    <property type="term" value="F:ferredoxin-NADP+ reductase activity"/>
    <property type="evidence" value="ECO:0007669"/>
    <property type="project" value="UniProtKB-EC"/>
</dbReference>
<dbReference type="Pfam" id="PF07992">
    <property type="entry name" value="Pyr_redox_2"/>
    <property type="match status" value="1"/>
</dbReference>
<evidence type="ECO:0000256" key="2">
    <source>
        <dbReference type="ARBA" id="ARBA00023002"/>
    </source>
</evidence>
<proteinExistence type="predicted"/>
<dbReference type="SUPFAM" id="SSF51905">
    <property type="entry name" value="FAD/NAD(P)-binding domain"/>
    <property type="match status" value="1"/>
</dbReference>
<protein>
    <submittedName>
        <fullName evidence="4">Ferredoxin--NADP reductase</fullName>
        <ecNumber evidence="4">1.18.1.2</ecNumber>
    </submittedName>
</protein>
<dbReference type="InterPro" id="IPR036188">
    <property type="entry name" value="FAD/NAD-bd_sf"/>
</dbReference>
<sequence length="95" mass="9884">MKKDLIVVGTGPAGMTAGMYDLRSGLETLVLDKGICGGLSNELDKSGYIITDKSQRTNLERVYAAGDITGGVRQIVVACAEGTIAATSAYDNLLS</sequence>